<dbReference type="AlphaFoldDB" id="A0A0V0H8T3"/>
<accession>A0A0V0H8T3</accession>
<dbReference type="EMBL" id="GEDG01023386">
    <property type="protein sequence ID" value="JAP16782.1"/>
    <property type="molecule type" value="Transcribed_RNA"/>
</dbReference>
<protein>
    <submittedName>
        <fullName evidence="1">Putative ovule protein</fullName>
    </submittedName>
</protein>
<reference evidence="1" key="1">
    <citation type="submission" date="2015-12" db="EMBL/GenBank/DDBJ databases">
        <title>Gene expression during late stages of embryo sac development: a critical building block for successful pollen-pistil interactions.</title>
        <authorList>
            <person name="Liu Y."/>
            <person name="Joly V."/>
            <person name="Sabar M."/>
            <person name="Matton D.P."/>
        </authorList>
    </citation>
    <scope>NUCLEOTIDE SEQUENCE</scope>
</reference>
<sequence>MRRRPKCLKHPCITMSFFNCYTYYVMLCNKYKQIGMVSYLTNTVIEILTFNIQVRINEIQKRRGISDLYYQIKRI</sequence>
<organism evidence="1">
    <name type="scientific">Solanum chacoense</name>
    <name type="common">Chaco potato</name>
    <dbReference type="NCBI Taxonomy" id="4108"/>
    <lineage>
        <taxon>Eukaryota</taxon>
        <taxon>Viridiplantae</taxon>
        <taxon>Streptophyta</taxon>
        <taxon>Embryophyta</taxon>
        <taxon>Tracheophyta</taxon>
        <taxon>Spermatophyta</taxon>
        <taxon>Magnoliopsida</taxon>
        <taxon>eudicotyledons</taxon>
        <taxon>Gunneridae</taxon>
        <taxon>Pentapetalae</taxon>
        <taxon>asterids</taxon>
        <taxon>lamiids</taxon>
        <taxon>Solanales</taxon>
        <taxon>Solanaceae</taxon>
        <taxon>Solanoideae</taxon>
        <taxon>Solaneae</taxon>
        <taxon>Solanum</taxon>
    </lineage>
</organism>
<evidence type="ECO:0000313" key="1">
    <source>
        <dbReference type="EMBL" id="JAP16782.1"/>
    </source>
</evidence>
<name>A0A0V0H8T3_SOLCH</name>
<proteinExistence type="predicted"/>